<gene>
    <name evidence="2" type="ORF">VP01_35g1</name>
</gene>
<dbReference type="STRING" id="27349.A0A0L6UVX0"/>
<reference evidence="2 3" key="1">
    <citation type="submission" date="2015-08" db="EMBL/GenBank/DDBJ databases">
        <title>Next Generation Sequencing and Analysis of the Genome of Puccinia sorghi L Schw, the Causal Agent of Maize Common Rust.</title>
        <authorList>
            <person name="Rochi L."/>
            <person name="Burguener G."/>
            <person name="Darino M."/>
            <person name="Turjanski A."/>
            <person name="Kreff E."/>
            <person name="Dieguez M.J."/>
            <person name="Sacco F."/>
        </authorList>
    </citation>
    <scope>NUCLEOTIDE SEQUENCE [LARGE SCALE GENOMIC DNA]</scope>
    <source>
        <strain evidence="2 3">RO10H11247</strain>
    </source>
</reference>
<accession>A0A0L6UVX0</accession>
<dbReference type="AlphaFoldDB" id="A0A0L6UVX0"/>
<keyword evidence="1" id="KW-1133">Transmembrane helix</keyword>
<evidence type="ECO:0000256" key="1">
    <source>
        <dbReference type="SAM" id="Phobius"/>
    </source>
</evidence>
<sequence>MTLKPLYHLKIMIINLFITYFIIYGSSDTNIEPGTNSTQIQALVTQKESLKMIAHIIYKYTPFCLYLVVVGWKMFGKGLMVILMVFFSNISSHPTASSTFAHLKSLSWPKKSLLTSLPALKHNSQKTHPNSLVPNMPKDSHVFCFLLKFKPSLVLGLYNSN</sequence>
<keyword evidence="1" id="KW-0812">Transmembrane</keyword>
<protein>
    <submittedName>
        <fullName evidence="2">Uncharacterized protein</fullName>
    </submittedName>
</protein>
<dbReference type="VEuPathDB" id="FungiDB:VP01_35g1"/>
<evidence type="ECO:0000313" key="3">
    <source>
        <dbReference type="Proteomes" id="UP000037035"/>
    </source>
</evidence>
<comment type="caution">
    <text evidence="2">The sequence shown here is derived from an EMBL/GenBank/DDBJ whole genome shotgun (WGS) entry which is preliminary data.</text>
</comment>
<dbReference type="Proteomes" id="UP000037035">
    <property type="component" value="Unassembled WGS sequence"/>
</dbReference>
<evidence type="ECO:0000313" key="2">
    <source>
        <dbReference type="EMBL" id="KNZ52367.1"/>
    </source>
</evidence>
<name>A0A0L6UVX0_9BASI</name>
<keyword evidence="3" id="KW-1185">Reference proteome</keyword>
<feature type="transmembrane region" description="Helical" evidence="1">
    <location>
        <begin position="6"/>
        <end position="24"/>
    </location>
</feature>
<dbReference type="EMBL" id="LAVV01008613">
    <property type="protein sequence ID" value="KNZ52367.1"/>
    <property type="molecule type" value="Genomic_DNA"/>
</dbReference>
<keyword evidence="1" id="KW-0472">Membrane</keyword>
<proteinExistence type="predicted"/>
<organism evidence="2 3">
    <name type="scientific">Puccinia sorghi</name>
    <dbReference type="NCBI Taxonomy" id="27349"/>
    <lineage>
        <taxon>Eukaryota</taxon>
        <taxon>Fungi</taxon>
        <taxon>Dikarya</taxon>
        <taxon>Basidiomycota</taxon>
        <taxon>Pucciniomycotina</taxon>
        <taxon>Pucciniomycetes</taxon>
        <taxon>Pucciniales</taxon>
        <taxon>Pucciniaceae</taxon>
        <taxon>Puccinia</taxon>
    </lineage>
</organism>